<evidence type="ECO:0000256" key="10">
    <source>
        <dbReference type="ARBA" id="ARBA00022792"/>
    </source>
</evidence>
<evidence type="ECO:0000256" key="7">
    <source>
        <dbReference type="ARBA" id="ARBA00022660"/>
    </source>
</evidence>
<comment type="caution">
    <text evidence="19">The sequence shown here is derived from an EMBL/GenBank/DDBJ whole genome shotgun (WGS) entry which is preliminary data.</text>
</comment>
<keyword evidence="20" id="KW-1185">Reference proteome</keyword>
<comment type="cofactor">
    <cofactor evidence="1">
        <name>heme c</name>
        <dbReference type="ChEBI" id="CHEBI:61717"/>
    </cofactor>
</comment>
<dbReference type="SUPFAM" id="SSF46626">
    <property type="entry name" value="Cytochrome c"/>
    <property type="match status" value="1"/>
</dbReference>
<keyword evidence="5" id="KW-0813">Transport</keyword>
<dbReference type="PROSITE" id="PS51007">
    <property type="entry name" value="CYTC"/>
    <property type="match status" value="1"/>
</dbReference>
<keyword evidence="14" id="KW-0496">Mitochondrion</keyword>
<evidence type="ECO:0000256" key="9">
    <source>
        <dbReference type="ARBA" id="ARBA00022723"/>
    </source>
</evidence>
<evidence type="ECO:0000256" key="13">
    <source>
        <dbReference type="ARBA" id="ARBA00023004"/>
    </source>
</evidence>
<evidence type="ECO:0000256" key="16">
    <source>
        <dbReference type="ARBA" id="ARBA00029351"/>
    </source>
</evidence>
<dbReference type="InterPro" id="IPR021157">
    <property type="entry name" value="Cyt_c1_TM_anchor_C"/>
</dbReference>
<feature type="domain" description="Cytochrome c" evidence="18">
    <location>
        <begin position="130"/>
        <end position="282"/>
    </location>
</feature>
<evidence type="ECO:0000256" key="5">
    <source>
        <dbReference type="ARBA" id="ARBA00022448"/>
    </source>
</evidence>
<evidence type="ECO:0000313" key="19">
    <source>
        <dbReference type="EMBL" id="KAL2912238.1"/>
    </source>
</evidence>
<dbReference type="PANTHER" id="PTHR10266">
    <property type="entry name" value="CYTOCHROME C1"/>
    <property type="match status" value="1"/>
</dbReference>
<keyword evidence="6 17" id="KW-0349">Heme</keyword>
<organism evidence="19 20">
    <name type="scientific">Polyrhizophydium stewartii</name>
    <dbReference type="NCBI Taxonomy" id="2732419"/>
    <lineage>
        <taxon>Eukaryota</taxon>
        <taxon>Fungi</taxon>
        <taxon>Fungi incertae sedis</taxon>
        <taxon>Chytridiomycota</taxon>
        <taxon>Chytridiomycota incertae sedis</taxon>
        <taxon>Chytridiomycetes</taxon>
        <taxon>Rhizophydiales</taxon>
        <taxon>Rhizophydiales incertae sedis</taxon>
        <taxon>Polyrhizophydium</taxon>
    </lineage>
</organism>
<dbReference type="Gene3D" id="1.20.5.100">
    <property type="entry name" value="Cytochrome c1, transmembrane anchor, C-terminal"/>
    <property type="match status" value="1"/>
</dbReference>
<evidence type="ECO:0000256" key="14">
    <source>
        <dbReference type="ARBA" id="ARBA00023128"/>
    </source>
</evidence>
<proteinExistence type="inferred from homology"/>
<evidence type="ECO:0000256" key="15">
    <source>
        <dbReference type="ARBA" id="ARBA00023136"/>
    </source>
</evidence>
<evidence type="ECO:0000256" key="4">
    <source>
        <dbReference type="ARBA" id="ARBA00012951"/>
    </source>
</evidence>
<evidence type="ECO:0000256" key="17">
    <source>
        <dbReference type="PROSITE-ProRule" id="PRU00433"/>
    </source>
</evidence>
<dbReference type="PRINTS" id="PR00603">
    <property type="entry name" value="CYTOCHROMEC1"/>
</dbReference>
<dbReference type="Pfam" id="PF02167">
    <property type="entry name" value="Cytochrom_C1"/>
    <property type="match status" value="1"/>
</dbReference>
<keyword evidence="12" id="KW-1133">Transmembrane helix</keyword>
<keyword evidence="9 17" id="KW-0479">Metal-binding</keyword>
<sequence>MMNRAVFGLGARAAATAARAPVLSPAQALRAQQRFASSSSQSSQSAFGKTKGEAALWFAKAAAASAVVGVSLSTFVLTDERLEPLAQGAASLMAAAGMPTAHAFSTGDNGLHPPHWPWDYNKPWATFDHAALRRGYQVYREVCAACHSMDYIYWRNLVGVSHTEEEVKAMAAEYEYQDGPDENGDMFMRPGKLSDPMPRPYVNDNAARKANGGALPPDLSCIVRARHGDADYIFSLLLGYCEPPAGVTVREGLHYNPYFPGGAIGMARSLYDEVVEYEDGTPNNASQLAKDVTQFLAWASYPEQDQRKKFGFKTIGITAMILTLAIWWKRFKWSHVKSKKFVFQPNAVCARCDCEPMYL</sequence>
<evidence type="ECO:0000256" key="1">
    <source>
        <dbReference type="ARBA" id="ARBA00001926"/>
    </source>
</evidence>
<dbReference type="Proteomes" id="UP001527925">
    <property type="component" value="Unassembled WGS sequence"/>
</dbReference>
<dbReference type="EC" id="7.1.1.8" evidence="4"/>
<dbReference type="Gene3D" id="1.10.760.10">
    <property type="entry name" value="Cytochrome c-like domain"/>
    <property type="match status" value="1"/>
</dbReference>
<dbReference type="InterPro" id="IPR009056">
    <property type="entry name" value="Cyt_c-like_dom"/>
</dbReference>
<comment type="subcellular location">
    <subcellularLocation>
        <location evidence="2">Mitochondrion inner membrane</location>
    </subcellularLocation>
</comment>
<evidence type="ECO:0000256" key="12">
    <source>
        <dbReference type="ARBA" id="ARBA00022989"/>
    </source>
</evidence>
<dbReference type="PANTHER" id="PTHR10266:SF3">
    <property type="entry name" value="CYTOCHROME C1, HEME PROTEIN, MITOCHONDRIAL"/>
    <property type="match status" value="1"/>
</dbReference>
<keyword evidence="10" id="KW-0999">Mitochondrion inner membrane</keyword>
<accession>A0ABR4MY67</accession>
<reference evidence="19 20" key="1">
    <citation type="submission" date="2023-09" db="EMBL/GenBank/DDBJ databases">
        <title>Pangenome analysis of Batrachochytrium dendrobatidis and related Chytrids.</title>
        <authorList>
            <person name="Yacoub M.N."/>
            <person name="Stajich J.E."/>
            <person name="James T.Y."/>
        </authorList>
    </citation>
    <scope>NUCLEOTIDE SEQUENCE [LARGE SCALE GENOMIC DNA]</scope>
    <source>
        <strain evidence="19 20">JEL0888</strain>
    </source>
</reference>
<keyword evidence="7" id="KW-0679">Respiratory chain</keyword>
<keyword evidence="8" id="KW-0812">Transmembrane</keyword>
<evidence type="ECO:0000256" key="2">
    <source>
        <dbReference type="ARBA" id="ARBA00004273"/>
    </source>
</evidence>
<keyword evidence="13 17" id="KW-0408">Iron</keyword>
<evidence type="ECO:0000256" key="11">
    <source>
        <dbReference type="ARBA" id="ARBA00022982"/>
    </source>
</evidence>
<name>A0ABR4MY67_9FUNG</name>
<dbReference type="InterPro" id="IPR002326">
    <property type="entry name" value="Cyt_c1"/>
</dbReference>
<dbReference type="InterPro" id="IPR036909">
    <property type="entry name" value="Cyt_c-like_dom_sf"/>
</dbReference>
<protein>
    <recommendedName>
        <fullName evidence="4">quinol--cytochrome-c reductase</fullName>
        <ecNumber evidence="4">7.1.1.8</ecNumber>
    </recommendedName>
</protein>
<dbReference type="EMBL" id="JADGIZ020000073">
    <property type="protein sequence ID" value="KAL2912238.1"/>
    <property type="molecule type" value="Genomic_DNA"/>
</dbReference>
<evidence type="ECO:0000259" key="18">
    <source>
        <dbReference type="PROSITE" id="PS51007"/>
    </source>
</evidence>
<dbReference type="SUPFAM" id="SSF81496">
    <property type="entry name" value="Cytochrome c1 subunit of cytochrome bc1 complex (Ubiquinol-cytochrome c reductase), transmembrane anchor"/>
    <property type="match status" value="1"/>
</dbReference>
<gene>
    <name evidence="19" type="primary">CYT1</name>
    <name evidence="19" type="ORF">HK105_208306</name>
</gene>
<keyword evidence="15" id="KW-0472">Membrane</keyword>
<evidence type="ECO:0000313" key="20">
    <source>
        <dbReference type="Proteomes" id="UP001527925"/>
    </source>
</evidence>
<evidence type="ECO:0000256" key="3">
    <source>
        <dbReference type="ARBA" id="ARBA00006488"/>
    </source>
</evidence>
<keyword evidence="11" id="KW-0249">Electron transport</keyword>
<comment type="catalytic activity">
    <reaction evidence="16">
        <text>a quinol + 2 Fe(III)-[cytochrome c](out) = a quinone + 2 Fe(II)-[cytochrome c](out) + 2 H(+)(out)</text>
        <dbReference type="Rhea" id="RHEA:11484"/>
        <dbReference type="Rhea" id="RHEA-COMP:10350"/>
        <dbReference type="Rhea" id="RHEA-COMP:14399"/>
        <dbReference type="ChEBI" id="CHEBI:15378"/>
        <dbReference type="ChEBI" id="CHEBI:24646"/>
        <dbReference type="ChEBI" id="CHEBI:29033"/>
        <dbReference type="ChEBI" id="CHEBI:29034"/>
        <dbReference type="ChEBI" id="CHEBI:132124"/>
        <dbReference type="EC" id="7.1.1.8"/>
    </reaction>
</comment>
<comment type="similarity">
    <text evidence="3">Belongs to the cytochrome c family.</text>
</comment>
<evidence type="ECO:0000256" key="8">
    <source>
        <dbReference type="ARBA" id="ARBA00022692"/>
    </source>
</evidence>
<evidence type="ECO:0000256" key="6">
    <source>
        <dbReference type="ARBA" id="ARBA00022617"/>
    </source>
</evidence>